<reference evidence="2 3" key="1">
    <citation type="journal article" date="2016" name="Appl. Environ. Microbiol.">
        <title>Function and Phylogeny of Bacterial Butyryl Coenzyme A:Acetate Transferases and Their Diversity in the Proximal Colon of Swine.</title>
        <authorList>
            <person name="Trachsel J."/>
            <person name="Bayles D.O."/>
            <person name="Looft T."/>
            <person name="Levine U.Y."/>
            <person name="Allen H.K."/>
        </authorList>
    </citation>
    <scope>NUCLEOTIDE SEQUENCE [LARGE SCALE GENOMIC DNA]</scope>
    <source>
        <strain evidence="2 3">68-3-10</strain>
    </source>
</reference>
<feature type="transmembrane region" description="Helical" evidence="1">
    <location>
        <begin position="212"/>
        <end position="234"/>
    </location>
</feature>
<dbReference type="EMBL" id="MJIE01000001">
    <property type="protein sequence ID" value="OLR55760.1"/>
    <property type="molecule type" value="Genomic_DNA"/>
</dbReference>
<sequence>MFAVIINTIAIVIGTSLGLIFKKGIPERVSDIMMKVMGLCVVIIGLQGCIQEKNALILILSCVAGAAVGELCDLDGRISRGTERLTRRFEKKEAEGGRITVAEAFINSCLIMSVGAMMIVGSLDAGLKGDYTMLYTKSLLDLITGVMLGATMGAGVYGSALFTLIAQGAIVLLSSSLAPFLSDALILELSCSGSLMIVAIGTNMLELTSLKVINLLPAFLAVPFALQLMQALGLY</sequence>
<proteinExistence type="predicted"/>
<accession>A0A1Q9JHT4</accession>
<evidence type="ECO:0000313" key="2">
    <source>
        <dbReference type="EMBL" id="OLR55760.1"/>
    </source>
</evidence>
<dbReference type="AlphaFoldDB" id="A0A1Q9JHT4"/>
<dbReference type="RefSeq" id="WP_075712751.1">
    <property type="nucleotide sequence ID" value="NZ_MJIE01000001.1"/>
</dbReference>
<feature type="transmembrane region" description="Helical" evidence="1">
    <location>
        <begin position="142"/>
        <end position="165"/>
    </location>
</feature>
<dbReference type="PANTHER" id="PTHR36111:SF2">
    <property type="entry name" value="INNER MEMBRANE PROTEIN"/>
    <property type="match status" value="1"/>
</dbReference>
<evidence type="ECO:0008006" key="4">
    <source>
        <dbReference type="Google" id="ProtNLM"/>
    </source>
</evidence>
<keyword evidence="1" id="KW-0812">Transmembrane</keyword>
<evidence type="ECO:0000313" key="3">
    <source>
        <dbReference type="Proteomes" id="UP000187404"/>
    </source>
</evidence>
<dbReference type="PANTHER" id="PTHR36111">
    <property type="entry name" value="INNER MEMBRANE PROTEIN-RELATED"/>
    <property type="match status" value="1"/>
</dbReference>
<dbReference type="InterPro" id="IPR007563">
    <property type="entry name" value="DUF554"/>
</dbReference>
<keyword evidence="1" id="KW-0472">Membrane</keyword>
<dbReference type="OrthoDB" id="9797976at2"/>
<feature type="transmembrane region" description="Helical" evidence="1">
    <location>
        <begin position="6"/>
        <end position="25"/>
    </location>
</feature>
<feature type="transmembrane region" description="Helical" evidence="1">
    <location>
        <begin position="99"/>
        <end position="122"/>
    </location>
</feature>
<organism evidence="2 3">
    <name type="scientific">Hornefia porci</name>
    <dbReference type="NCBI Taxonomy" id="2652292"/>
    <lineage>
        <taxon>Bacteria</taxon>
        <taxon>Bacillati</taxon>
        <taxon>Bacillota</taxon>
        <taxon>Clostridia</taxon>
        <taxon>Peptostreptococcales</taxon>
        <taxon>Anaerovoracaceae</taxon>
        <taxon>Hornefia</taxon>
    </lineage>
</organism>
<gene>
    <name evidence="2" type="ORF">BHK98_06605</name>
</gene>
<dbReference type="Proteomes" id="UP000187404">
    <property type="component" value="Unassembled WGS sequence"/>
</dbReference>
<evidence type="ECO:0000256" key="1">
    <source>
        <dbReference type="SAM" id="Phobius"/>
    </source>
</evidence>
<name>A0A1Q9JHT4_9FIRM</name>
<keyword evidence="1" id="KW-1133">Transmembrane helix</keyword>
<dbReference type="Pfam" id="PF04474">
    <property type="entry name" value="DUF554"/>
    <property type="match status" value="1"/>
</dbReference>
<comment type="caution">
    <text evidence="2">The sequence shown here is derived from an EMBL/GenBank/DDBJ whole genome shotgun (WGS) entry which is preliminary data.</text>
</comment>
<keyword evidence="3" id="KW-1185">Reference proteome</keyword>
<protein>
    <recommendedName>
        <fullName evidence="4">DUF554 domain-containing protein</fullName>
    </recommendedName>
</protein>